<dbReference type="InterPro" id="IPR025489">
    <property type="entry name" value="DUF4381"/>
</dbReference>
<dbReference type="AlphaFoldDB" id="A0A512IYW0"/>
<comment type="caution">
    <text evidence="2">The sequence shown here is derived from an EMBL/GenBank/DDBJ whole genome shotgun (WGS) entry which is preliminary data.</text>
</comment>
<keyword evidence="1" id="KW-0812">Transmembrane</keyword>
<evidence type="ECO:0000313" key="3">
    <source>
        <dbReference type="EMBL" id="GLS65825.1"/>
    </source>
</evidence>
<sequence>MTDDPGSLANLRDLAVPDPVPFWPLAPGVWIIAVGIAATGAVWLREAVRRRRANAYRRAALTELDAVAASLRPDIRAVEQVSQVMKRAALAAFPREDVAPLTGAGWADFVVETGGGRIDAGALRRPLLDAYGSRIPDVEEIRRFVDQARIWVCDHRTSVRAETP</sequence>
<reference evidence="3" key="1">
    <citation type="journal article" date="2014" name="Int. J. Syst. Evol. Microbiol.">
        <title>Complete genome of a new Firmicutes species belonging to the dominant human colonic microbiota ('Ruminococcus bicirculans') reveals two chromosomes and a selective capacity to utilize plant glucans.</title>
        <authorList>
            <consortium name="NISC Comparative Sequencing Program"/>
            <person name="Wegmann U."/>
            <person name="Louis P."/>
            <person name="Goesmann A."/>
            <person name="Henrissat B."/>
            <person name="Duncan S.H."/>
            <person name="Flint H.J."/>
        </authorList>
    </citation>
    <scope>NUCLEOTIDE SEQUENCE</scope>
    <source>
        <strain evidence="3">NBRC 107715</strain>
    </source>
</reference>
<keyword evidence="1" id="KW-1133">Transmembrane helix</keyword>
<reference evidence="3" key="4">
    <citation type="submission" date="2023-01" db="EMBL/GenBank/DDBJ databases">
        <title>Draft genome sequence of Methylobacterium oxalidis strain NBRC 107715.</title>
        <authorList>
            <person name="Sun Q."/>
            <person name="Mori K."/>
        </authorList>
    </citation>
    <scope>NUCLEOTIDE SEQUENCE</scope>
    <source>
        <strain evidence="3">NBRC 107715</strain>
    </source>
</reference>
<keyword evidence="1" id="KW-0472">Membrane</keyword>
<evidence type="ECO:0000313" key="4">
    <source>
        <dbReference type="Proteomes" id="UP000321960"/>
    </source>
</evidence>
<gene>
    <name evidence="3" type="ORF">GCM10007888_42070</name>
    <name evidence="2" type="ORF">MOX02_09300</name>
</gene>
<dbReference type="RefSeq" id="WP_147024635.1">
    <property type="nucleotide sequence ID" value="NZ_BJZU01000014.1"/>
</dbReference>
<evidence type="ECO:0000256" key="1">
    <source>
        <dbReference type="SAM" id="Phobius"/>
    </source>
</evidence>
<name>A0A512IYW0_9HYPH</name>
<accession>A0A512IYW0</accession>
<evidence type="ECO:0000313" key="2">
    <source>
        <dbReference type="EMBL" id="GEP02892.1"/>
    </source>
</evidence>
<dbReference type="Proteomes" id="UP001156856">
    <property type="component" value="Unassembled WGS sequence"/>
</dbReference>
<dbReference type="EMBL" id="BSPK01000084">
    <property type="protein sequence ID" value="GLS65825.1"/>
    <property type="molecule type" value="Genomic_DNA"/>
</dbReference>
<dbReference type="EMBL" id="BJZU01000014">
    <property type="protein sequence ID" value="GEP02892.1"/>
    <property type="molecule type" value="Genomic_DNA"/>
</dbReference>
<evidence type="ECO:0000313" key="5">
    <source>
        <dbReference type="Proteomes" id="UP001156856"/>
    </source>
</evidence>
<reference evidence="5" key="2">
    <citation type="journal article" date="2019" name="Int. J. Syst. Evol. Microbiol.">
        <title>The Global Catalogue of Microorganisms (GCM) 10K type strain sequencing project: providing services to taxonomists for standard genome sequencing and annotation.</title>
        <authorList>
            <consortium name="The Broad Institute Genomics Platform"/>
            <consortium name="The Broad Institute Genome Sequencing Center for Infectious Disease"/>
            <person name="Wu L."/>
            <person name="Ma J."/>
        </authorList>
    </citation>
    <scope>NUCLEOTIDE SEQUENCE [LARGE SCALE GENOMIC DNA]</scope>
    <source>
        <strain evidence="5">NBRC 107715</strain>
    </source>
</reference>
<dbReference type="Pfam" id="PF14316">
    <property type="entry name" value="DUF4381"/>
    <property type="match status" value="1"/>
</dbReference>
<keyword evidence="5" id="KW-1185">Reference proteome</keyword>
<reference evidence="2 4" key="3">
    <citation type="submission" date="2019-07" db="EMBL/GenBank/DDBJ databases">
        <title>Whole genome shotgun sequence of Methylobacterium oxalidis NBRC 107715.</title>
        <authorList>
            <person name="Hosoyama A."/>
            <person name="Uohara A."/>
            <person name="Ohji S."/>
            <person name="Ichikawa N."/>
        </authorList>
    </citation>
    <scope>NUCLEOTIDE SEQUENCE [LARGE SCALE GENOMIC DNA]</scope>
    <source>
        <strain evidence="2 4">NBRC 107715</strain>
    </source>
</reference>
<evidence type="ECO:0008006" key="6">
    <source>
        <dbReference type="Google" id="ProtNLM"/>
    </source>
</evidence>
<organism evidence="2 4">
    <name type="scientific">Methylobacterium oxalidis</name>
    <dbReference type="NCBI Taxonomy" id="944322"/>
    <lineage>
        <taxon>Bacteria</taxon>
        <taxon>Pseudomonadati</taxon>
        <taxon>Pseudomonadota</taxon>
        <taxon>Alphaproteobacteria</taxon>
        <taxon>Hyphomicrobiales</taxon>
        <taxon>Methylobacteriaceae</taxon>
        <taxon>Methylobacterium</taxon>
    </lineage>
</organism>
<protein>
    <recommendedName>
        <fullName evidence="6">DUF4381 domain-containing protein</fullName>
    </recommendedName>
</protein>
<dbReference type="Proteomes" id="UP000321960">
    <property type="component" value="Unassembled WGS sequence"/>
</dbReference>
<proteinExistence type="predicted"/>
<feature type="transmembrane region" description="Helical" evidence="1">
    <location>
        <begin position="20"/>
        <end position="44"/>
    </location>
</feature>
<dbReference type="OrthoDB" id="283083at2"/>